<evidence type="ECO:0000313" key="6">
    <source>
        <dbReference type="EMBL" id="WLV25157.1"/>
    </source>
</evidence>
<evidence type="ECO:0000256" key="3">
    <source>
        <dbReference type="ARBA" id="ARBA00024670"/>
    </source>
</evidence>
<dbReference type="PANTHER" id="PTHR33495">
    <property type="entry name" value="ANTI-SIGMA FACTOR ANTAGONIST TM_1081-RELATED-RELATED"/>
    <property type="match status" value="1"/>
</dbReference>
<keyword evidence="7" id="KW-1185">Reference proteome</keyword>
<evidence type="ECO:0000313" key="7">
    <source>
        <dbReference type="Proteomes" id="UP001180087"/>
    </source>
</evidence>
<dbReference type="InterPro" id="IPR036513">
    <property type="entry name" value="STAS_dom_sf"/>
</dbReference>
<dbReference type="EMBL" id="CP129113">
    <property type="protein sequence ID" value="WLV25157.1"/>
    <property type="molecule type" value="Genomic_DNA"/>
</dbReference>
<dbReference type="NCBIfam" id="TIGR00377">
    <property type="entry name" value="ant_ant_sig"/>
    <property type="match status" value="1"/>
</dbReference>
<comment type="function">
    <text evidence="3">Positive regulator of sigma-B activity. Non-phosphorylated RsbV binds to RsbW, preventing its association with sigma-B. When phosphorylated, releases RsbW, which is then free to complex with and inactivate sigma-B.</text>
</comment>
<dbReference type="PANTHER" id="PTHR33495:SF9">
    <property type="entry name" value="ANTI-SIGMA-B FACTOR ANTAGONIST"/>
    <property type="match status" value="1"/>
</dbReference>
<dbReference type="PROSITE" id="PS50801">
    <property type="entry name" value="STAS"/>
    <property type="match status" value="1"/>
</dbReference>
<proteinExistence type="inferred from homology"/>
<sequence>MNLQIDIEKETDLTTVYLSGEIDIYTAPQLKEQMVRLLEEPGVTVEVDLEDVGYMDSTGIGTFVNALKVSNMNGSHLRLVNMQDRVLRLFSITGLDEIMDINAAIRGGQE</sequence>
<evidence type="ECO:0000256" key="4">
    <source>
        <dbReference type="RuleBase" id="RU003749"/>
    </source>
</evidence>
<evidence type="ECO:0000256" key="1">
    <source>
        <dbReference type="ARBA" id="ARBA00009013"/>
    </source>
</evidence>
<gene>
    <name evidence="6" type="ORF">QR721_02625</name>
</gene>
<dbReference type="RefSeq" id="WP_348028922.1">
    <property type="nucleotide sequence ID" value="NZ_CP129113.1"/>
</dbReference>
<evidence type="ECO:0000259" key="5">
    <source>
        <dbReference type="PROSITE" id="PS50801"/>
    </source>
</evidence>
<evidence type="ECO:0000256" key="2">
    <source>
        <dbReference type="ARBA" id="ARBA00022553"/>
    </source>
</evidence>
<protein>
    <recommendedName>
        <fullName evidence="4">Anti-sigma factor antagonist</fullName>
    </recommendedName>
</protein>
<dbReference type="InterPro" id="IPR003658">
    <property type="entry name" value="Anti-sigma_ant"/>
</dbReference>
<dbReference type="Proteomes" id="UP001180087">
    <property type="component" value="Chromosome"/>
</dbReference>
<dbReference type="CDD" id="cd07043">
    <property type="entry name" value="STAS_anti-anti-sigma_factors"/>
    <property type="match status" value="1"/>
</dbReference>
<dbReference type="InterPro" id="IPR002645">
    <property type="entry name" value="STAS_dom"/>
</dbReference>
<feature type="domain" description="STAS" evidence="5">
    <location>
        <begin position="3"/>
        <end position="110"/>
    </location>
</feature>
<organism evidence="6 7">
    <name type="scientific">Aciduricibacillus chroicocephali</name>
    <dbReference type="NCBI Taxonomy" id="3054939"/>
    <lineage>
        <taxon>Bacteria</taxon>
        <taxon>Bacillati</taxon>
        <taxon>Bacillota</taxon>
        <taxon>Bacilli</taxon>
        <taxon>Bacillales</taxon>
        <taxon>Bacillaceae</taxon>
        <taxon>Aciduricibacillus</taxon>
    </lineage>
</organism>
<accession>A0ABY9KXP9</accession>
<dbReference type="Pfam" id="PF01740">
    <property type="entry name" value="STAS"/>
    <property type="match status" value="1"/>
</dbReference>
<comment type="similarity">
    <text evidence="1 4">Belongs to the anti-sigma-factor antagonist family.</text>
</comment>
<dbReference type="SUPFAM" id="SSF52091">
    <property type="entry name" value="SpoIIaa-like"/>
    <property type="match status" value="1"/>
</dbReference>
<dbReference type="Gene3D" id="3.30.750.24">
    <property type="entry name" value="STAS domain"/>
    <property type="match status" value="1"/>
</dbReference>
<name>A0ABY9KXP9_9BACI</name>
<keyword evidence="2" id="KW-0597">Phosphoprotein</keyword>
<reference evidence="6" key="1">
    <citation type="submission" date="2023-06" db="EMBL/GenBank/DDBJ databases">
        <title>A Treasure from Seagulls: Isolation and Description of Aciduricobacillus qingdaonensis gen. nov., sp. nov., a Rare Obligately Uric Acid-utilizing Member in the Family Bacillaceae.</title>
        <authorList>
            <person name="Liu W."/>
            <person name="Wang B."/>
        </authorList>
    </citation>
    <scope>NUCLEOTIDE SEQUENCE</scope>
    <source>
        <strain evidence="6">44XB</strain>
    </source>
</reference>